<dbReference type="Proteomes" id="UP001575181">
    <property type="component" value="Unassembled WGS sequence"/>
</dbReference>
<feature type="region of interest" description="Disordered" evidence="1">
    <location>
        <begin position="53"/>
        <end position="97"/>
    </location>
</feature>
<name>A0ABV4TYG6_9GAMM</name>
<dbReference type="SUPFAM" id="SSF63829">
    <property type="entry name" value="Calcium-dependent phosphotriesterase"/>
    <property type="match status" value="1"/>
</dbReference>
<evidence type="ECO:0000256" key="1">
    <source>
        <dbReference type="SAM" id="MobiDB-lite"/>
    </source>
</evidence>
<dbReference type="SUPFAM" id="SSF117281">
    <property type="entry name" value="Kelch motif"/>
    <property type="match status" value="1"/>
</dbReference>
<feature type="compositionally biased region" description="Polar residues" evidence="1">
    <location>
        <begin position="1"/>
        <end position="22"/>
    </location>
</feature>
<organism evidence="2 3">
    <name type="scientific">Thiohalorhabdus methylotrophus</name>
    <dbReference type="NCBI Taxonomy" id="3242694"/>
    <lineage>
        <taxon>Bacteria</taxon>
        <taxon>Pseudomonadati</taxon>
        <taxon>Pseudomonadota</taxon>
        <taxon>Gammaproteobacteria</taxon>
        <taxon>Thiohalorhabdales</taxon>
        <taxon>Thiohalorhabdaceae</taxon>
        <taxon>Thiohalorhabdus</taxon>
    </lineage>
</organism>
<dbReference type="InterPro" id="IPR015915">
    <property type="entry name" value="Kelch-typ_b-propeller"/>
</dbReference>
<gene>
    <name evidence="2" type="ORF">ACERLL_16225</name>
</gene>
<reference evidence="2 3" key="1">
    <citation type="submission" date="2024-08" db="EMBL/GenBank/DDBJ databases">
        <title>Whole-genome sequencing of halo(alkali)philic microorganisms from hypersaline lakes.</title>
        <authorList>
            <person name="Sorokin D.Y."/>
            <person name="Merkel A.Y."/>
            <person name="Messina E."/>
            <person name="Yakimov M."/>
        </authorList>
    </citation>
    <scope>NUCLEOTIDE SEQUENCE [LARGE SCALE GENOMIC DNA]</scope>
    <source>
        <strain evidence="2 3">Cl-TMA</strain>
    </source>
</reference>
<sequence>MPYPPISTQSQTRVSALPYTTQRPHDEPPIPARARREFGAVFLSLLLASCGGDAGSGNGQDSAGQGSDSQFSPEGPAGTWLRQDPQAEPGEPEYRPYSGITAGNGYVYYWGGGHKTHGGNDVDAYDIAANEWGQLTEEENWENAQSWLEDEGWYPDRSQSERQQLVNRLEGSRGGGWEVDIRTPRGRPVTKHSYAQMAWWPGHGYCLLKQRFWCYDPQEGDADGAWTDLGPDPFEFGNSGTIAPWNLAYDRELDTVVTVVGTRETGKVYVYDTESGSWRTALNNIQYQQGEYSEVYSAHDPETDWHIVFANQKWQRINAATGEIKSMAQLRYNGQVVKGSFSIEWAPELGKALVAKRMDGQLRMWAYDPQANQWSDFQLEGTGPDDAHAQWDTLARDPRTGMYVFLAKADESAEEGETPTTWTFWLRSE</sequence>
<feature type="compositionally biased region" description="Basic and acidic residues" evidence="1">
    <location>
        <begin position="23"/>
        <end position="34"/>
    </location>
</feature>
<evidence type="ECO:0000313" key="3">
    <source>
        <dbReference type="Proteomes" id="UP001575181"/>
    </source>
</evidence>
<dbReference type="RefSeq" id="WP_373657151.1">
    <property type="nucleotide sequence ID" value="NZ_JBGUAW010000013.1"/>
</dbReference>
<feature type="region of interest" description="Disordered" evidence="1">
    <location>
        <begin position="1"/>
        <end position="34"/>
    </location>
</feature>
<dbReference type="Gene3D" id="2.120.10.80">
    <property type="entry name" value="Kelch-type beta propeller"/>
    <property type="match status" value="1"/>
</dbReference>
<keyword evidence="3" id="KW-1185">Reference proteome</keyword>
<comment type="caution">
    <text evidence="2">The sequence shown here is derived from an EMBL/GenBank/DDBJ whole genome shotgun (WGS) entry which is preliminary data.</text>
</comment>
<dbReference type="EMBL" id="JBGUAW010000013">
    <property type="protein sequence ID" value="MFA9462361.1"/>
    <property type="molecule type" value="Genomic_DNA"/>
</dbReference>
<accession>A0ABV4TYG6</accession>
<proteinExistence type="predicted"/>
<feature type="compositionally biased region" description="Polar residues" evidence="1">
    <location>
        <begin position="59"/>
        <end position="72"/>
    </location>
</feature>
<protein>
    <submittedName>
        <fullName evidence="2">Uncharacterized protein</fullName>
    </submittedName>
</protein>
<evidence type="ECO:0000313" key="2">
    <source>
        <dbReference type="EMBL" id="MFA9462361.1"/>
    </source>
</evidence>